<comment type="catalytic activity">
    <reaction evidence="6">
        <text>L-lysyl-tRNA(Lys) + a 1,2-diacyl-sn-glycero-3-phospho-(1'-sn-glycerol) = a 1,2-diacyl-sn-glycero-3-phospho-1'-(3'-O-L-lysyl)-sn-glycerol + tRNA(Lys)</text>
        <dbReference type="Rhea" id="RHEA:10668"/>
        <dbReference type="Rhea" id="RHEA-COMP:9696"/>
        <dbReference type="Rhea" id="RHEA-COMP:9697"/>
        <dbReference type="ChEBI" id="CHEBI:64716"/>
        <dbReference type="ChEBI" id="CHEBI:75792"/>
        <dbReference type="ChEBI" id="CHEBI:78442"/>
        <dbReference type="ChEBI" id="CHEBI:78529"/>
        <dbReference type="EC" id="2.3.2.3"/>
    </reaction>
</comment>
<feature type="transmembrane region" description="Helical" evidence="6">
    <location>
        <begin position="44"/>
        <end position="63"/>
    </location>
</feature>
<name>A0A1G7SZW5_THETY</name>
<comment type="subcellular location">
    <subcellularLocation>
        <location evidence="1 6">Cell membrane</location>
        <topology evidence="1 6">Multi-pass membrane protein</topology>
    </subcellularLocation>
</comment>
<feature type="transmembrane region" description="Helical" evidence="6">
    <location>
        <begin position="84"/>
        <end position="109"/>
    </location>
</feature>
<keyword evidence="2" id="KW-1003">Cell membrane</keyword>
<evidence type="ECO:0000256" key="3">
    <source>
        <dbReference type="ARBA" id="ARBA00022692"/>
    </source>
</evidence>
<feature type="transmembrane region" description="Helical" evidence="6">
    <location>
        <begin position="236"/>
        <end position="259"/>
    </location>
</feature>
<keyword evidence="6" id="KW-0046">Antibiotic resistance</keyword>
<feature type="transmembrane region" description="Helical" evidence="6">
    <location>
        <begin position="157"/>
        <end position="178"/>
    </location>
</feature>
<evidence type="ECO:0000256" key="6">
    <source>
        <dbReference type="RuleBase" id="RU363042"/>
    </source>
</evidence>
<dbReference type="GO" id="GO:0050071">
    <property type="term" value="F:phosphatidylglycerol lysyltransferase activity"/>
    <property type="evidence" value="ECO:0007669"/>
    <property type="project" value="UniProtKB-EC"/>
</dbReference>
<dbReference type="EMBL" id="FNBS01000058">
    <property type="protein sequence ID" value="SDG28324.1"/>
    <property type="molecule type" value="Genomic_DNA"/>
</dbReference>
<feature type="transmembrane region" description="Helical" evidence="6">
    <location>
        <begin position="121"/>
        <end position="145"/>
    </location>
</feature>
<evidence type="ECO:0000256" key="2">
    <source>
        <dbReference type="ARBA" id="ARBA00022475"/>
    </source>
</evidence>
<dbReference type="GO" id="GO:0046677">
    <property type="term" value="P:response to antibiotic"/>
    <property type="evidence" value="ECO:0007669"/>
    <property type="project" value="UniProtKB-KW"/>
</dbReference>
<dbReference type="RefSeq" id="WP_004400555.1">
    <property type="nucleotide sequence ID" value="NZ_FNBS01000058.1"/>
</dbReference>
<comment type="function">
    <text evidence="6">Catalyzes the transfer of a lysyl group from L-lysyl-tRNA(Lys) to membrane-bound phosphatidylglycerol (PG), which produces lysylphosphatidylglycerol (LPG), a major component of the bacterial membrane with a positive net charge. LPG synthesis contributes to bacterial virulence as it is involved in the resistance mechanism against cationic antimicrobial peptides (CAMP) produces by the host's immune system (defensins, cathelicidins) and by the competing microorganisms.</text>
</comment>
<organism evidence="7 8">
    <name type="scientific">Thermoanaerobacter thermohydrosulfuricus</name>
    <name type="common">Clostridium thermohydrosulfuricum</name>
    <dbReference type="NCBI Taxonomy" id="1516"/>
    <lineage>
        <taxon>Bacteria</taxon>
        <taxon>Bacillati</taxon>
        <taxon>Bacillota</taxon>
        <taxon>Clostridia</taxon>
        <taxon>Thermoanaerobacterales</taxon>
        <taxon>Thermoanaerobacteraceae</taxon>
        <taxon>Thermoanaerobacter</taxon>
    </lineage>
</organism>
<dbReference type="GO" id="GO:0006629">
    <property type="term" value="P:lipid metabolic process"/>
    <property type="evidence" value="ECO:0007669"/>
    <property type="project" value="UniProtKB-KW"/>
</dbReference>
<keyword evidence="4 6" id="KW-1133">Transmembrane helix</keyword>
<feature type="transmembrane region" description="Helical" evidence="6">
    <location>
        <begin position="316"/>
        <end position="333"/>
    </location>
</feature>
<dbReference type="Proteomes" id="UP000183404">
    <property type="component" value="Unassembled WGS sequence"/>
</dbReference>
<sequence>MGTILEKKNLYMMAFALLLSIGSILVLLKITGVKEIEMAFHIPLFYLGAIFGLIILSLIVDTLRIRDLLRELGENLPFDYLFKFNLATFFISYITPFGSGALPLIVYLLSKKGVSPNKSLMIFTAKLLFSGIFFGTVPPILLIFFRNQLELGTVLSYFAVLVSIFLMLLLFILIYIILKPRFVIEIVNKISNISFFKKPKLEKYFEKIKEEIILYHKNFNDLFIGPSSYKLFFSQLFYAVAYWLLFYSIAPVLLLAMNIHFNLLAVIGRQLIFYDILAYSFIPSGSGVVEIGFATIFSNILPPSKLGIFVGMWRFFTYYVYLGISAIGFFMAIKNQDAKRMLIK</sequence>
<dbReference type="PANTHER" id="PTHR37693:SF1">
    <property type="entry name" value="INTEGRAL MEMBRANE PROTEIN"/>
    <property type="match status" value="1"/>
</dbReference>
<accession>A0A1G7SZW5</accession>
<keyword evidence="6" id="KW-0443">Lipid metabolism</keyword>
<dbReference type="GO" id="GO:0005886">
    <property type="term" value="C:plasma membrane"/>
    <property type="evidence" value="ECO:0007669"/>
    <property type="project" value="UniProtKB-SubCell"/>
</dbReference>
<keyword evidence="6" id="KW-0808">Transferase</keyword>
<evidence type="ECO:0000313" key="7">
    <source>
        <dbReference type="EMBL" id="SDG28324.1"/>
    </source>
</evidence>
<reference evidence="7 8" key="1">
    <citation type="submission" date="2016-10" db="EMBL/GenBank/DDBJ databases">
        <authorList>
            <person name="de Groot N.N."/>
        </authorList>
    </citation>
    <scope>NUCLEOTIDE SEQUENCE [LARGE SCALE GENOMIC DNA]</scope>
    <source>
        <strain evidence="7 8">DSM 569</strain>
    </source>
</reference>
<dbReference type="Pfam" id="PF03706">
    <property type="entry name" value="LPG_synthase_TM"/>
    <property type="match status" value="1"/>
</dbReference>
<dbReference type="EC" id="2.3.2.3" evidence="6"/>
<comment type="similarity">
    <text evidence="6">Belongs to the LPG synthase family.</text>
</comment>
<evidence type="ECO:0000313" key="8">
    <source>
        <dbReference type="Proteomes" id="UP000183404"/>
    </source>
</evidence>
<proteinExistence type="inferred from homology"/>
<gene>
    <name evidence="6" type="primary">mprF</name>
    <name evidence="7" type="ORF">SAMN04244560_02075</name>
</gene>
<feature type="transmembrane region" description="Helical" evidence="6">
    <location>
        <begin position="271"/>
        <end position="296"/>
    </location>
</feature>
<keyword evidence="5 6" id="KW-0472">Membrane</keyword>
<evidence type="ECO:0000256" key="1">
    <source>
        <dbReference type="ARBA" id="ARBA00004651"/>
    </source>
</evidence>
<dbReference type="AlphaFoldDB" id="A0A1G7SZW5"/>
<keyword evidence="3 6" id="KW-0812">Transmembrane</keyword>
<protein>
    <recommendedName>
        <fullName evidence="6">Phosphatidylglycerol lysyltransferase</fullName>
        <ecNumber evidence="6">2.3.2.3</ecNumber>
    </recommendedName>
    <alternativeName>
        <fullName evidence="6">Lysylphosphatidylglycerol synthase</fullName>
    </alternativeName>
</protein>
<evidence type="ECO:0000256" key="5">
    <source>
        <dbReference type="ARBA" id="ARBA00023136"/>
    </source>
</evidence>
<evidence type="ECO:0000256" key="4">
    <source>
        <dbReference type="ARBA" id="ARBA00022989"/>
    </source>
</evidence>
<dbReference type="PANTHER" id="PTHR37693">
    <property type="entry name" value="PHOSPHATIDYLGLYCEROL LYSYLTRANSFERASE"/>
    <property type="match status" value="1"/>
</dbReference>
<dbReference type="NCBIfam" id="TIGR00374">
    <property type="entry name" value="flippase-like domain"/>
    <property type="match status" value="1"/>
</dbReference>
<dbReference type="InterPro" id="IPR022791">
    <property type="entry name" value="L-PG_synthase/AglD"/>
</dbReference>
<feature type="transmembrane region" description="Helical" evidence="6">
    <location>
        <begin position="12"/>
        <end position="32"/>
    </location>
</feature>